<dbReference type="RefSeq" id="WP_329492931.1">
    <property type="nucleotide sequence ID" value="NZ_CP108460.1"/>
</dbReference>
<evidence type="ECO:0000313" key="4">
    <source>
        <dbReference type="EMBL" id="WUS54319.1"/>
    </source>
</evidence>
<dbReference type="EMBL" id="CP108482">
    <property type="protein sequence ID" value="WUS54319.1"/>
    <property type="molecule type" value="Genomic_DNA"/>
</dbReference>
<feature type="chain" id="PRO_5047471599" evidence="2">
    <location>
        <begin position="24"/>
        <end position="219"/>
    </location>
</feature>
<sequence length="219" mass="22005">MRRTTIAVIATAAVLGLAACDPAATSTTAKTAPAAAPPASNAPPAALAATTPPAAGAPKQADLPNLVGKGLQSAQDASQAAGFYALTSHDALGRARSQIDDRNWKVCTQAPAPGQQPTDTKVDLGAVKLDETCPAADQGTTPQPKAGATMPDFKGKAASAARAALDKGTSLTVQDVTGQSRVVLVESNWQVCAQDPAAGAELTGQPVALKVVKFTEKCP</sequence>
<accession>A0ABZ1W0I2</accession>
<feature type="signal peptide" evidence="2">
    <location>
        <begin position="1"/>
        <end position="23"/>
    </location>
</feature>
<evidence type="ECO:0000256" key="1">
    <source>
        <dbReference type="SAM" id="MobiDB-lite"/>
    </source>
</evidence>
<name>A0ABZ1W0I2_9ACTN</name>
<dbReference type="PROSITE" id="PS51257">
    <property type="entry name" value="PROKAR_LIPOPROTEIN"/>
    <property type="match status" value="1"/>
</dbReference>
<dbReference type="Gene3D" id="3.30.10.20">
    <property type="match status" value="2"/>
</dbReference>
<keyword evidence="2" id="KW-0732">Signal</keyword>
<evidence type="ECO:0000256" key="2">
    <source>
        <dbReference type="SAM" id="SignalP"/>
    </source>
</evidence>
<dbReference type="PROSITE" id="PS51178">
    <property type="entry name" value="PASTA"/>
    <property type="match status" value="1"/>
</dbReference>
<dbReference type="InterPro" id="IPR005543">
    <property type="entry name" value="PASTA_dom"/>
</dbReference>
<feature type="compositionally biased region" description="Low complexity" evidence="1">
    <location>
        <begin position="31"/>
        <end position="58"/>
    </location>
</feature>
<evidence type="ECO:0000259" key="3">
    <source>
        <dbReference type="PROSITE" id="PS51178"/>
    </source>
</evidence>
<protein>
    <submittedName>
        <fullName evidence="4">PASTA domain-containing protein</fullName>
    </submittedName>
</protein>
<gene>
    <name evidence="4" type="ORF">OG469_01645</name>
</gene>
<keyword evidence="5" id="KW-1185">Reference proteome</keyword>
<proteinExistence type="predicted"/>
<organism evidence="4 5">
    <name type="scientific">Kitasatospora herbaricolor</name>
    <dbReference type="NCBI Taxonomy" id="68217"/>
    <lineage>
        <taxon>Bacteria</taxon>
        <taxon>Bacillati</taxon>
        <taxon>Actinomycetota</taxon>
        <taxon>Actinomycetes</taxon>
        <taxon>Kitasatosporales</taxon>
        <taxon>Streptomycetaceae</taxon>
        <taxon>Kitasatospora</taxon>
    </lineage>
</organism>
<evidence type="ECO:0000313" key="5">
    <source>
        <dbReference type="Proteomes" id="UP001432014"/>
    </source>
</evidence>
<reference evidence="4 5" key="1">
    <citation type="submission" date="2022-10" db="EMBL/GenBank/DDBJ databases">
        <title>The complete genomes of actinobacterial strains from the NBC collection.</title>
        <authorList>
            <person name="Joergensen T.S."/>
            <person name="Alvarez Arevalo M."/>
            <person name="Sterndorff E.B."/>
            <person name="Faurdal D."/>
            <person name="Vuksanovic O."/>
            <person name="Mourched A.-S."/>
            <person name="Charusanti P."/>
            <person name="Shaw S."/>
            <person name="Blin K."/>
            <person name="Weber T."/>
        </authorList>
    </citation>
    <scope>NUCLEOTIDE SEQUENCE [LARGE SCALE GENOMIC DNA]</scope>
    <source>
        <strain evidence="4 5">NBC_01247</strain>
    </source>
</reference>
<dbReference type="Proteomes" id="UP001432014">
    <property type="component" value="Chromosome"/>
</dbReference>
<feature type="domain" description="PASTA" evidence="3">
    <location>
        <begin position="141"/>
        <end position="213"/>
    </location>
</feature>
<feature type="region of interest" description="Disordered" evidence="1">
    <location>
        <begin position="31"/>
        <end position="63"/>
    </location>
</feature>